<dbReference type="RefSeq" id="WP_274713070.1">
    <property type="nucleotide sequence ID" value="NZ_JAILSO010000059.1"/>
</dbReference>
<reference evidence="2" key="2">
    <citation type="journal article" date="2022" name="J. Evol. Biol.">
        <title>Pre- and post-association barriers to host switching in sympatric mutualists.</title>
        <authorList>
            <person name="Dinges Z.M."/>
            <person name="Phillips R.K."/>
            <person name="Lively C.M."/>
            <person name="Bashey F."/>
        </authorList>
    </citation>
    <scope>NUCLEOTIDE SEQUENCE</scope>
    <source>
        <strain evidence="2">MC_266_E_2016</strain>
    </source>
</reference>
<comment type="caution">
    <text evidence="2">The sequence shown here is derived from an EMBL/GenBank/DDBJ whole genome shotgun (WGS) entry which is preliminary data.</text>
</comment>
<protein>
    <submittedName>
        <fullName evidence="2">Uncharacterized protein</fullName>
    </submittedName>
</protein>
<proteinExistence type="predicted"/>
<keyword evidence="1" id="KW-1133">Transmembrane helix</keyword>
<evidence type="ECO:0000313" key="3">
    <source>
        <dbReference type="Proteomes" id="UP001222434"/>
    </source>
</evidence>
<name>A0AAJ1MZZ7_XENBV</name>
<gene>
    <name evidence="2" type="ORF">KKJ01_14650</name>
</gene>
<evidence type="ECO:0000313" key="2">
    <source>
        <dbReference type="EMBL" id="MDE1479439.1"/>
    </source>
</evidence>
<accession>A0AAJ1MZZ7</accession>
<keyword evidence="1" id="KW-0472">Membrane</keyword>
<sequence length="48" mass="5437">MWPFKRKVGGLTVIGYLYILVRAMNWLGALLVSALLQSPQRRAEAEGY</sequence>
<reference evidence="2" key="1">
    <citation type="submission" date="2021-08" db="EMBL/GenBank/DDBJ databases">
        <authorList>
            <person name="Papudeshi B."/>
            <person name="Bashey-Visser F."/>
        </authorList>
    </citation>
    <scope>NUCLEOTIDE SEQUENCE</scope>
    <source>
        <strain evidence="2">MC_266_E_2016</strain>
    </source>
</reference>
<evidence type="ECO:0000256" key="1">
    <source>
        <dbReference type="SAM" id="Phobius"/>
    </source>
</evidence>
<keyword evidence="1" id="KW-0812">Transmembrane</keyword>
<organism evidence="2 3">
    <name type="scientific">Xenorhabdus bovienii</name>
    <name type="common">Xenorhabdus nematophila subsp. bovienii</name>
    <dbReference type="NCBI Taxonomy" id="40576"/>
    <lineage>
        <taxon>Bacteria</taxon>
        <taxon>Pseudomonadati</taxon>
        <taxon>Pseudomonadota</taxon>
        <taxon>Gammaproteobacteria</taxon>
        <taxon>Enterobacterales</taxon>
        <taxon>Morganellaceae</taxon>
        <taxon>Xenorhabdus</taxon>
    </lineage>
</organism>
<dbReference type="AlphaFoldDB" id="A0AAJ1MZZ7"/>
<feature type="transmembrane region" description="Helical" evidence="1">
    <location>
        <begin position="15"/>
        <end position="36"/>
    </location>
</feature>
<dbReference type="Proteomes" id="UP001222434">
    <property type="component" value="Unassembled WGS sequence"/>
</dbReference>
<dbReference type="EMBL" id="JAILSO010000059">
    <property type="protein sequence ID" value="MDE1479439.1"/>
    <property type="molecule type" value="Genomic_DNA"/>
</dbReference>